<proteinExistence type="predicted"/>
<dbReference type="EMBL" id="BK015960">
    <property type="protein sequence ID" value="DAF87207.1"/>
    <property type="molecule type" value="Genomic_DNA"/>
</dbReference>
<evidence type="ECO:0000313" key="1">
    <source>
        <dbReference type="EMBL" id="DAF87207.1"/>
    </source>
</evidence>
<organism evidence="1">
    <name type="scientific">Myoviridae sp. ctPkm1</name>
    <dbReference type="NCBI Taxonomy" id="2825099"/>
    <lineage>
        <taxon>Viruses</taxon>
        <taxon>Duplodnaviria</taxon>
        <taxon>Heunggongvirae</taxon>
        <taxon>Uroviricota</taxon>
        <taxon>Caudoviricetes</taxon>
    </lineage>
</organism>
<accession>A0A8S5TYF2</accession>
<protein>
    <submittedName>
        <fullName evidence="1">Uncharacterized protein</fullName>
    </submittedName>
</protein>
<reference evidence="1" key="1">
    <citation type="journal article" date="2021" name="Proc. Natl. Acad. Sci. U.S.A.">
        <title>A Catalog of Tens of Thousands of Viruses from Human Metagenomes Reveals Hidden Associations with Chronic Diseases.</title>
        <authorList>
            <person name="Tisza M.J."/>
            <person name="Buck C.B."/>
        </authorList>
    </citation>
    <scope>NUCLEOTIDE SEQUENCE</scope>
    <source>
        <strain evidence="1">CtPkm1</strain>
    </source>
</reference>
<name>A0A8S5TYF2_9CAUD</name>
<sequence>MITVTVSADTVGELAELRGMLCSFKASASIEADLEEAEGFEKKLVDTFHMWGEEEKC</sequence>